<sequence>MPQTLTPVQTRALFFSALLLFVLPFILVDFPYVDDNWRIQLQNGPEWRQQGRVLTEVFYRLLTFNGSTLNLFPLPLLIACAAAAWALTDLARHCFGAPRPTQCLALLPLWFSPFWLGNLTYQYDGPTMALSLVAVIYAVIFRSRHTALALLVPAALLAAAIAFYQVALNVFIGLCCLELIRVVQRREAPEQALRLVVRQGLQLLLGCGLYYLTAYQLMATTRHAGVGGQVLPELWHRLGEVLHSVGLLITPGNLWLWWLFGGLAMIGYGLGALAYARAYGRQALLPLLLYGATLPVLAFCVAGITLLFSDFILEARTLMGLAVILTLALLLAHELLGRLHPRLTWLLVLPVLWMLSLAYAYGQVLSAQKSFERGFVQELHHDLSSRPELRPLKRMLWTGGPLEVAWLPLAQKTFEQLPALPFILGLSPGNFMIAERLLDLGVIDDADSDSCSQRVAVPGAATPLVDNRFYDIWAVGEDGCIIMKPQRPWVPFE</sequence>
<evidence type="ECO:0000256" key="1">
    <source>
        <dbReference type="SAM" id="Phobius"/>
    </source>
</evidence>
<feature type="transmembrane region" description="Helical" evidence="1">
    <location>
        <begin position="287"/>
        <end position="309"/>
    </location>
</feature>
<proteinExistence type="predicted"/>
<gene>
    <name evidence="2" type="ORF">APT59_19490</name>
</gene>
<dbReference type="AlphaFoldDB" id="A0A0U4VSV9"/>
<feature type="transmembrane region" description="Helical" evidence="1">
    <location>
        <begin position="255"/>
        <end position="275"/>
    </location>
</feature>
<dbReference type="KEGG" id="por:APT59_19490"/>
<organism evidence="2 3">
    <name type="scientific">Pseudomonas oryzihabitans</name>
    <dbReference type="NCBI Taxonomy" id="47885"/>
    <lineage>
        <taxon>Bacteria</taxon>
        <taxon>Pseudomonadati</taxon>
        <taxon>Pseudomonadota</taxon>
        <taxon>Gammaproteobacteria</taxon>
        <taxon>Pseudomonadales</taxon>
        <taxon>Pseudomonadaceae</taxon>
        <taxon>Pseudomonas</taxon>
    </lineage>
</organism>
<keyword evidence="1" id="KW-0472">Membrane</keyword>
<feature type="transmembrane region" description="Helical" evidence="1">
    <location>
        <begin position="71"/>
        <end position="91"/>
    </location>
</feature>
<keyword evidence="1" id="KW-0812">Transmembrane</keyword>
<dbReference type="OrthoDB" id="1317478at2"/>
<dbReference type="InterPro" id="IPR025686">
    <property type="entry name" value="Glucos_trans_II"/>
</dbReference>
<reference evidence="2 3" key="1">
    <citation type="submission" date="2016-01" db="EMBL/GenBank/DDBJ databases">
        <title>Annotation of Pseudomonas oryzihabitans USDA-ARS-USMARC-56511.</title>
        <authorList>
            <person name="Harhay G.P."/>
            <person name="Harhay D.M."/>
            <person name="Smith T.P.L."/>
            <person name="Bono J.L."/>
            <person name="Heaton M.P."/>
            <person name="Clawson M.L."/>
            <person name="Chitko-Mckown C.G."/>
            <person name="Capik S.F."/>
            <person name="DeDonder K.D."/>
            <person name="Apley M.D."/>
            <person name="Lubbers B.V."/>
            <person name="White B.J."/>
            <person name="Larson R.L."/>
        </authorList>
    </citation>
    <scope>NUCLEOTIDE SEQUENCE [LARGE SCALE GENOMIC DNA]</scope>
    <source>
        <strain evidence="2 3">USDA-ARS-USMARC-56511</strain>
    </source>
</reference>
<protein>
    <recommendedName>
        <fullName evidence="4">Glucosyl transferase GtrII</fullName>
    </recommendedName>
</protein>
<dbReference type="RefSeq" id="WP_059316381.1">
    <property type="nucleotide sequence ID" value="NZ_CP013987.1"/>
</dbReference>
<evidence type="ECO:0000313" key="3">
    <source>
        <dbReference type="Proteomes" id="UP000064137"/>
    </source>
</evidence>
<feature type="transmembrane region" description="Helical" evidence="1">
    <location>
        <begin position="12"/>
        <end position="33"/>
    </location>
</feature>
<feature type="transmembrane region" description="Helical" evidence="1">
    <location>
        <begin position="147"/>
        <end position="180"/>
    </location>
</feature>
<evidence type="ECO:0000313" key="2">
    <source>
        <dbReference type="EMBL" id="ALZ86283.1"/>
    </source>
</evidence>
<dbReference type="Proteomes" id="UP000064137">
    <property type="component" value="Chromosome"/>
</dbReference>
<keyword evidence="1" id="KW-1133">Transmembrane helix</keyword>
<evidence type="ECO:0008006" key="4">
    <source>
        <dbReference type="Google" id="ProtNLM"/>
    </source>
</evidence>
<name>A0A0U4VSV9_9PSED</name>
<dbReference type="Pfam" id="PF14264">
    <property type="entry name" value="Glucos_trans_II"/>
    <property type="match status" value="1"/>
</dbReference>
<feature type="transmembrane region" description="Helical" evidence="1">
    <location>
        <begin position="315"/>
        <end position="336"/>
    </location>
</feature>
<feature type="transmembrane region" description="Helical" evidence="1">
    <location>
        <begin position="343"/>
        <end position="362"/>
    </location>
</feature>
<dbReference type="EMBL" id="CP013987">
    <property type="protein sequence ID" value="ALZ86283.1"/>
    <property type="molecule type" value="Genomic_DNA"/>
</dbReference>
<accession>A0A0U4VSV9</accession>